<reference evidence="4" key="3">
    <citation type="submission" date="2025-08" db="UniProtKB">
        <authorList>
            <consortium name="RefSeq"/>
        </authorList>
    </citation>
    <scope>IDENTIFICATION</scope>
    <source>
        <strain evidence="4">NI907</strain>
    </source>
</reference>
<feature type="transmembrane region" description="Helical" evidence="2">
    <location>
        <begin position="57"/>
        <end position="77"/>
    </location>
</feature>
<evidence type="ECO:0000313" key="3">
    <source>
        <dbReference type="Proteomes" id="UP000515153"/>
    </source>
</evidence>
<reference evidence="4" key="2">
    <citation type="submission" date="2019-10" db="EMBL/GenBank/DDBJ databases">
        <authorList>
            <consortium name="NCBI Genome Project"/>
        </authorList>
    </citation>
    <scope>NUCLEOTIDE SEQUENCE</scope>
    <source>
        <strain evidence="4">NI907</strain>
    </source>
</reference>
<dbReference type="Proteomes" id="UP000515153">
    <property type="component" value="Chromosome V"/>
</dbReference>
<feature type="region of interest" description="Disordered" evidence="1">
    <location>
        <begin position="432"/>
        <end position="461"/>
    </location>
</feature>
<proteinExistence type="predicted"/>
<evidence type="ECO:0000256" key="2">
    <source>
        <dbReference type="SAM" id="Phobius"/>
    </source>
</evidence>
<gene>
    <name evidence="4" type="ORF">PgNI_11608</name>
</gene>
<feature type="compositionally biased region" description="Polar residues" evidence="1">
    <location>
        <begin position="528"/>
        <end position="538"/>
    </location>
</feature>
<dbReference type="RefSeq" id="XP_030976318.1">
    <property type="nucleotide sequence ID" value="XM_031131574.1"/>
</dbReference>
<keyword evidence="2" id="KW-1133">Transmembrane helix</keyword>
<feature type="compositionally biased region" description="Low complexity" evidence="1">
    <location>
        <begin position="540"/>
        <end position="549"/>
    </location>
</feature>
<feature type="transmembrane region" description="Helical" evidence="2">
    <location>
        <begin position="89"/>
        <end position="109"/>
    </location>
</feature>
<keyword evidence="2" id="KW-0472">Membrane</keyword>
<dbReference type="GeneID" id="41966479"/>
<evidence type="ECO:0000256" key="1">
    <source>
        <dbReference type="SAM" id="MobiDB-lite"/>
    </source>
</evidence>
<reference evidence="3 4" key="1">
    <citation type="journal article" date="2019" name="Mol. Biol. Evol.">
        <title>Blast fungal genomes show frequent chromosomal changes, gene gains and losses, and effector gene turnover.</title>
        <authorList>
            <person name="Gomez Luciano L.B."/>
            <person name="Jason Tsai I."/>
            <person name="Chuma I."/>
            <person name="Tosa Y."/>
            <person name="Chen Y.H."/>
            <person name="Li J.Y."/>
            <person name="Li M.Y."/>
            <person name="Jade Lu M.Y."/>
            <person name="Nakayashiki H."/>
            <person name="Li W.H."/>
        </authorList>
    </citation>
    <scope>NUCLEOTIDE SEQUENCE [LARGE SCALE GENOMIC DNA]</scope>
    <source>
        <strain evidence="3 4">NI907</strain>
    </source>
</reference>
<accession>A0A6P8AN54</accession>
<keyword evidence="2" id="KW-0812">Transmembrane</keyword>
<feature type="transmembrane region" description="Helical" evidence="2">
    <location>
        <begin position="121"/>
        <end position="141"/>
    </location>
</feature>
<feature type="transmembrane region" description="Helical" evidence="2">
    <location>
        <begin position="277"/>
        <end position="296"/>
    </location>
</feature>
<sequence length="612" mass="65658">MGPVPESWPVAPGAKLWAPNANAWQVPFALPKAAEEMYYTLVAACVLARKAAWLRDACLAAALVFPAVAALHGIVLACLHQDGAVDMDVYGAFQLSAIAILAAPVTVRVSDTYFFGPGRNIIFVWTGIILAGMLSLTVEFYRSNAIHCDESNWGNFTSYNPADFPYSVGNLCGITCSEEQGPFSPMRKEATAEIYIIPAPVKFNFGTATLTAAACCIPAILSLASLMNKIREFNWRRSRMGGWRDSKQDPGFDEPIDGFHGATFRTMNSVNNNVRHLLRFIEIPLFAAAIAAILIIGELNLWDPHIVHGTEPIASIGQWAPIVTAGLAALGSLYLLIEKDATAAEMEEEARQTGNSPGTGCCSCPHHNGQWSSPIDSHNHHPWSAGTTEPLRTFDTAGDGSNTSWSPILARQGSRMKIAKYVNKIGKAISTPASDLDDASFRAGPAGDFPEAPGERLRDPRIQEIQKVYNIWRDANGNVIPSRTHSVAGSRTASPQPSAFNRTRSASPGPLPRIPPRSSTLQDRRSNASDMPQLSLTISAPAPAMARGRAPVRRRATLEVPAQNFTSSDGLQVSSPAIVISASSDGESATTTPRTLYSEPLKIAAASSSSPT</sequence>
<keyword evidence="3" id="KW-1185">Reference proteome</keyword>
<feature type="region of interest" description="Disordered" evidence="1">
    <location>
        <begin position="482"/>
        <end position="551"/>
    </location>
</feature>
<feature type="transmembrane region" description="Helical" evidence="2">
    <location>
        <begin position="316"/>
        <end position="337"/>
    </location>
</feature>
<feature type="compositionally biased region" description="Polar residues" evidence="1">
    <location>
        <begin position="482"/>
        <end position="506"/>
    </location>
</feature>
<dbReference type="AlphaFoldDB" id="A0A6P8AN54"/>
<protein>
    <submittedName>
        <fullName evidence="4">Uncharacterized protein</fullName>
    </submittedName>
</protein>
<feature type="transmembrane region" description="Helical" evidence="2">
    <location>
        <begin position="205"/>
        <end position="227"/>
    </location>
</feature>
<evidence type="ECO:0000313" key="4">
    <source>
        <dbReference type="RefSeq" id="XP_030976318.1"/>
    </source>
</evidence>
<dbReference type="KEGG" id="pgri:PgNI_11608"/>
<name>A0A6P8AN54_PYRGI</name>
<organism evidence="3 4">
    <name type="scientific">Pyricularia grisea</name>
    <name type="common">Crabgrass-specific blast fungus</name>
    <name type="synonym">Magnaporthe grisea</name>
    <dbReference type="NCBI Taxonomy" id="148305"/>
    <lineage>
        <taxon>Eukaryota</taxon>
        <taxon>Fungi</taxon>
        <taxon>Dikarya</taxon>
        <taxon>Ascomycota</taxon>
        <taxon>Pezizomycotina</taxon>
        <taxon>Sordariomycetes</taxon>
        <taxon>Sordariomycetidae</taxon>
        <taxon>Magnaporthales</taxon>
        <taxon>Pyriculariaceae</taxon>
        <taxon>Pyricularia</taxon>
    </lineage>
</organism>